<gene>
    <name evidence="2" type="ORF">HRI96_11195</name>
    <name evidence="3" type="ORF">HRQ91_00590</name>
</gene>
<accession>A0A975F1V6</accession>
<evidence type="ECO:0000256" key="1">
    <source>
        <dbReference type="ARBA" id="ARBA00022801"/>
    </source>
</evidence>
<dbReference type="PANTHER" id="PTHR33886:SF8">
    <property type="entry name" value="UNSATURATED RHAMNOGALACTURONAN HYDROLASE (EUROFUNG)"/>
    <property type="match status" value="1"/>
</dbReference>
<organism evidence="3 4">
    <name type="scientific">Treponema parvum</name>
    <dbReference type="NCBI Taxonomy" id="138851"/>
    <lineage>
        <taxon>Bacteria</taxon>
        <taxon>Pseudomonadati</taxon>
        <taxon>Spirochaetota</taxon>
        <taxon>Spirochaetia</taxon>
        <taxon>Spirochaetales</taxon>
        <taxon>Treponemataceae</taxon>
        <taxon>Treponema</taxon>
    </lineage>
</organism>
<dbReference type="InterPro" id="IPR012341">
    <property type="entry name" value="6hp_glycosidase-like_sf"/>
</dbReference>
<dbReference type="SUPFAM" id="SSF48208">
    <property type="entry name" value="Six-hairpin glycosidases"/>
    <property type="match status" value="1"/>
</dbReference>
<dbReference type="PANTHER" id="PTHR33886">
    <property type="entry name" value="UNSATURATED RHAMNOGALACTURONAN HYDROLASE (EUROFUNG)"/>
    <property type="match status" value="1"/>
</dbReference>
<dbReference type="AlphaFoldDB" id="A0A975F1V6"/>
<dbReference type="KEGG" id="tpav:HRQ91_00590"/>
<evidence type="ECO:0000313" key="2">
    <source>
        <dbReference type="EMBL" id="QTQ12711.1"/>
    </source>
</evidence>
<dbReference type="GO" id="GO:0005975">
    <property type="term" value="P:carbohydrate metabolic process"/>
    <property type="evidence" value="ECO:0007669"/>
    <property type="project" value="InterPro"/>
</dbReference>
<dbReference type="EMBL" id="CP054257">
    <property type="protein sequence ID" value="QTQ12711.1"/>
    <property type="molecule type" value="Genomic_DNA"/>
</dbReference>
<protein>
    <submittedName>
        <fullName evidence="3">Glycoside hydrolase family 88 protein</fullName>
    </submittedName>
</protein>
<name>A0A975F1V6_9SPIR</name>
<dbReference type="RefSeq" id="WP_210117423.1">
    <property type="nucleotide sequence ID" value="NZ_CP054142.1"/>
</dbReference>
<sequence>MLMEYYLKEYAGLFANTDRNVWNYEDGCVLIGLNALYESTGDETYFDCIKTFMDRYIEEDGHIRLYRMEDYNVDFIPAGRVLYLLHEKTGKEKYLIAIETLMEQIRRQPRTQHGSFWHKAIYPNQVWLDGLYMALPYYAMYQLRFSNGSLDDIVMQFENARKYLYDEKQKLYYHAFCATKDIFWANPKTGCSANFWTRAIGWHLMAFADIYAMMPNGKLKERMGELYMECASGVIKRRDDKSGMFMQLTALPDTKGNYPETSGTLMIAYSLMKGTRFGLLPAEFGRTGAEVLMSVEKNEFRLAGDELHLGGICKGAGLGPDGNFRRDGSAEYYISEDVVEDEQKGVGVCMMAYAEWLCYSNKVRHGGPRVGIFMKAYDPIMPDEIARLAIEGKRPGRL</sequence>
<evidence type="ECO:0000313" key="3">
    <source>
        <dbReference type="EMBL" id="QTQ13070.1"/>
    </source>
</evidence>
<reference evidence="3" key="1">
    <citation type="submission" date="2020-05" db="EMBL/GenBank/DDBJ databases">
        <authorList>
            <person name="Zeng H."/>
            <person name="Chan Y.K."/>
            <person name="Watt R.M."/>
        </authorList>
    </citation>
    <scope>NUCLEOTIDE SEQUENCE</scope>
    <source>
        <strain evidence="3">ATCC 700770</strain>
        <strain evidence="2">ATCC 700773</strain>
    </source>
</reference>
<dbReference type="Proteomes" id="UP000671995">
    <property type="component" value="Chromosome"/>
</dbReference>
<proteinExistence type="predicted"/>
<dbReference type="Gene3D" id="1.50.10.10">
    <property type="match status" value="1"/>
</dbReference>
<dbReference type="InterPro" id="IPR008928">
    <property type="entry name" value="6-hairpin_glycosidase_sf"/>
</dbReference>
<dbReference type="Proteomes" id="UP000671908">
    <property type="component" value="Chromosome"/>
</dbReference>
<dbReference type="InterPro" id="IPR010905">
    <property type="entry name" value="Glyco_hydro_88"/>
</dbReference>
<dbReference type="Pfam" id="PF07470">
    <property type="entry name" value="Glyco_hydro_88"/>
    <property type="match status" value="1"/>
</dbReference>
<evidence type="ECO:0000313" key="4">
    <source>
        <dbReference type="Proteomes" id="UP000671908"/>
    </source>
</evidence>
<keyword evidence="4" id="KW-1185">Reference proteome</keyword>
<dbReference type="InterPro" id="IPR052043">
    <property type="entry name" value="PolySaccharide_Degr_Enz"/>
</dbReference>
<keyword evidence="1 3" id="KW-0378">Hydrolase</keyword>
<reference evidence="3 4" key="2">
    <citation type="journal article" date="2021" name="Microbiol. Resour. Announc.">
        <title>Complete Genome Sequences of Three Human Oral Treponema parvum Isolates.</title>
        <authorList>
            <person name="Zeng H."/>
            <person name="Watt R.M."/>
        </authorList>
    </citation>
    <scope>NUCLEOTIDE SEQUENCE [LARGE SCALE GENOMIC DNA]</scope>
    <source>
        <strain evidence="3 4">ATCC 700770</strain>
        <strain evidence="2">ATCC 700773</strain>
    </source>
</reference>
<dbReference type="GO" id="GO:0016787">
    <property type="term" value="F:hydrolase activity"/>
    <property type="evidence" value="ECO:0007669"/>
    <property type="project" value="UniProtKB-KW"/>
</dbReference>
<dbReference type="EMBL" id="CP054142">
    <property type="protein sequence ID" value="QTQ13070.1"/>
    <property type="molecule type" value="Genomic_DNA"/>
</dbReference>